<sequence>MINVDGETKRGFGASFEISMSKFASVFFERRINEDKVKVILGRQLTDDEIEELSDHYAETHWLCLNCEKKLERIESYFEKQCFKKLFTEIVPQKPGQECYSIDGSTGVFRLFIYSILWRMHNRGLLNFQLSKRVSNSLRHILNKNLDLEIKEVIKNCEQNIDGIAKYPLSVITTQYFADVTANLVHVSRNKIPRILVINEYVIIFFERAKQINSSDFNFYGLTKSMIQRCCNHNEDRFHVTVIPSKFFDEVRTAVWQKKASDFILELKKKYSQISYMAFRQPKNEDLSNDFVQVFLEGDLPETERYSIEHVKKSLLKFYGRQGLIR</sequence>
<evidence type="ECO:0000313" key="2">
    <source>
        <dbReference type="Proteomes" id="UP000576209"/>
    </source>
</evidence>
<protein>
    <submittedName>
        <fullName evidence="1">Uncharacterized protein</fullName>
    </submittedName>
</protein>
<accession>A0A840EB06</accession>
<name>A0A840EB06_9BACT</name>
<keyword evidence="2" id="KW-1185">Reference proteome</keyword>
<dbReference type="AlphaFoldDB" id="A0A840EB06"/>
<organism evidence="1 2">
    <name type="scientific">Neolewinella aquimaris</name>
    <dbReference type="NCBI Taxonomy" id="1835722"/>
    <lineage>
        <taxon>Bacteria</taxon>
        <taxon>Pseudomonadati</taxon>
        <taxon>Bacteroidota</taxon>
        <taxon>Saprospiria</taxon>
        <taxon>Saprospirales</taxon>
        <taxon>Lewinellaceae</taxon>
        <taxon>Neolewinella</taxon>
    </lineage>
</organism>
<comment type="caution">
    <text evidence="1">The sequence shown here is derived from an EMBL/GenBank/DDBJ whole genome shotgun (WGS) entry which is preliminary data.</text>
</comment>
<dbReference type="Proteomes" id="UP000576209">
    <property type="component" value="Unassembled WGS sequence"/>
</dbReference>
<gene>
    <name evidence="1" type="ORF">GGR28_003770</name>
</gene>
<reference evidence="1 2" key="1">
    <citation type="submission" date="2020-08" db="EMBL/GenBank/DDBJ databases">
        <title>Genomic Encyclopedia of Type Strains, Phase IV (KMG-IV): sequencing the most valuable type-strain genomes for metagenomic binning, comparative biology and taxonomic classification.</title>
        <authorList>
            <person name="Goeker M."/>
        </authorList>
    </citation>
    <scope>NUCLEOTIDE SEQUENCE [LARGE SCALE GENOMIC DNA]</scope>
    <source>
        <strain evidence="1 2">DSM 105137</strain>
    </source>
</reference>
<dbReference type="RefSeq" id="WP_183497349.1">
    <property type="nucleotide sequence ID" value="NZ_JACIFF010000014.1"/>
</dbReference>
<dbReference type="EMBL" id="JACIFF010000014">
    <property type="protein sequence ID" value="MBB4081123.1"/>
    <property type="molecule type" value="Genomic_DNA"/>
</dbReference>
<proteinExistence type="predicted"/>
<evidence type="ECO:0000313" key="1">
    <source>
        <dbReference type="EMBL" id="MBB4081123.1"/>
    </source>
</evidence>